<keyword evidence="8" id="KW-1185">Reference proteome</keyword>
<protein>
    <recommendedName>
        <fullName evidence="5">Glutaredoxin</fullName>
    </recommendedName>
</protein>
<name>A0ABR6L0G6_9HYPH</name>
<sequence length="87" mass="9531">MVDVTIYTRMMCGYCTAAKRLLERKGVAFTEHDASFSPELRQEMVTRANGRATFPQIFIGNTHVGGCDDLHALDAQGRLDQLLAAGA</sequence>
<evidence type="ECO:0000256" key="4">
    <source>
        <dbReference type="ARBA" id="ARBA00022982"/>
    </source>
</evidence>
<keyword evidence="3 5" id="KW-0813">Transport</keyword>
<gene>
    <name evidence="7" type="ORF">GGQ99_002002</name>
</gene>
<dbReference type="RefSeq" id="WP_183262425.1">
    <property type="nucleotide sequence ID" value="NZ_BAAAVZ010000033.1"/>
</dbReference>
<evidence type="ECO:0000259" key="6">
    <source>
        <dbReference type="Pfam" id="PF00462"/>
    </source>
</evidence>
<organism evidence="7 8">
    <name type="scientific">Aminobacter niigataensis</name>
    <dbReference type="NCBI Taxonomy" id="83265"/>
    <lineage>
        <taxon>Bacteria</taxon>
        <taxon>Pseudomonadati</taxon>
        <taxon>Pseudomonadota</taxon>
        <taxon>Alphaproteobacteria</taxon>
        <taxon>Hyphomicrobiales</taxon>
        <taxon>Phyllobacteriaceae</taxon>
        <taxon>Aminobacter</taxon>
    </lineage>
</organism>
<evidence type="ECO:0000256" key="5">
    <source>
        <dbReference type="RuleBase" id="RU364065"/>
    </source>
</evidence>
<keyword evidence="5" id="KW-0963">Cytoplasm</keyword>
<dbReference type="InterPro" id="IPR011900">
    <property type="entry name" value="GRX_bact"/>
</dbReference>
<accession>A0ABR6L0G6</accession>
<evidence type="ECO:0000313" key="7">
    <source>
        <dbReference type="EMBL" id="MBB4650247.1"/>
    </source>
</evidence>
<evidence type="ECO:0000313" key="8">
    <source>
        <dbReference type="Proteomes" id="UP000539538"/>
    </source>
</evidence>
<keyword evidence="5" id="KW-0676">Redox-active center</keyword>
<dbReference type="PRINTS" id="PR00160">
    <property type="entry name" value="GLUTAREDOXIN"/>
</dbReference>
<dbReference type="PROSITE" id="PS51354">
    <property type="entry name" value="GLUTAREDOXIN_2"/>
    <property type="match status" value="1"/>
</dbReference>
<dbReference type="PANTHER" id="PTHR45694">
    <property type="entry name" value="GLUTAREDOXIN 2"/>
    <property type="match status" value="1"/>
</dbReference>
<comment type="caution">
    <text evidence="7">The sequence shown here is derived from an EMBL/GenBank/DDBJ whole genome shotgun (WGS) entry which is preliminary data.</text>
</comment>
<dbReference type="Pfam" id="PF00462">
    <property type="entry name" value="Glutaredoxin"/>
    <property type="match status" value="1"/>
</dbReference>
<comment type="function">
    <text evidence="1 5">Has a glutathione-disulfide oxidoreductase activity in the presence of NADPH and glutathione reductase. Reduces low molecular weight disulfides and proteins.</text>
</comment>
<evidence type="ECO:0000256" key="2">
    <source>
        <dbReference type="ARBA" id="ARBA00007787"/>
    </source>
</evidence>
<evidence type="ECO:0000256" key="1">
    <source>
        <dbReference type="ARBA" id="ARBA00002549"/>
    </source>
</evidence>
<proteinExistence type="inferred from homology"/>
<keyword evidence="4 5" id="KW-0249">Electron transport</keyword>
<dbReference type="InterPro" id="IPR014025">
    <property type="entry name" value="Glutaredoxin_subgr"/>
</dbReference>
<dbReference type="PANTHER" id="PTHR45694:SF18">
    <property type="entry name" value="GLUTAREDOXIN-1-RELATED"/>
    <property type="match status" value="1"/>
</dbReference>
<dbReference type="EMBL" id="JACHOT010000002">
    <property type="protein sequence ID" value="MBB4650247.1"/>
    <property type="molecule type" value="Genomic_DNA"/>
</dbReference>
<dbReference type="CDD" id="cd03418">
    <property type="entry name" value="GRX_GRXb_1_3_like"/>
    <property type="match status" value="1"/>
</dbReference>
<reference evidence="7 8" key="1">
    <citation type="submission" date="2020-08" db="EMBL/GenBank/DDBJ databases">
        <title>Genomic Encyclopedia of Type Strains, Phase IV (KMG-IV): sequencing the most valuable type-strain genomes for metagenomic binning, comparative biology and taxonomic classification.</title>
        <authorList>
            <person name="Goeker M."/>
        </authorList>
    </citation>
    <scope>NUCLEOTIDE SEQUENCE [LARGE SCALE GENOMIC DNA]</scope>
    <source>
        <strain evidence="7 8">DSM 7050</strain>
    </source>
</reference>
<comment type="similarity">
    <text evidence="2 5">Belongs to the glutaredoxin family.</text>
</comment>
<dbReference type="InterPro" id="IPR002109">
    <property type="entry name" value="Glutaredoxin"/>
</dbReference>
<dbReference type="Proteomes" id="UP000539538">
    <property type="component" value="Unassembled WGS sequence"/>
</dbReference>
<feature type="domain" description="Glutaredoxin" evidence="6">
    <location>
        <begin position="4"/>
        <end position="64"/>
    </location>
</feature>
<dbReference type="Gene3D" id="3.40.30.10">
    <property type="entry name" value="Glutaredoxin"/>
    <property type="match status" value="1"/>
</dbReference>
<dbReference type="InterPro" id="IPR036249">
    <property type="entry name" value="Thioredoxin-like_sf"/>
</dbReference>
<dbReference type="SUPFAM" id="SSF52833">
    <property type="entry name" value="Thioredoxin-like"/>
    <property type="match status" value="1"/>
</dbReference>
<dbReference type="NCBIfam" id="TIGR02181">
    <property type="entry name" value="GRX_bact"/>
    <property type="match status" value="1"/>
</dbReference>
<evidence type="ECO:0000256" key="3">
    <source>
        <dbReference type="ARBA" id="ARBA00022448"/>
    </source>
</evidence>